<dbReference type="Gene3D" id="1.20.1720.10">
    <property type="entry name" value="Multidrug resistance protein D"/>
    <property type="match status" value="1"/>
</dbReference>
<keyword evidence="6 8" id="KW-1133">Transmembrane helix</keyword>
<evidence type="ECO:0000256" key="7">
    <source>
        <dbReference type="ARBA" id="ARBA00023136"/>
    </source>
</evidence>
<evidence type="ECO:0000313" key="10">
    <source>
        <dbReference type="EMBL" id="PSV98187.1"/>
    </source>
</evidence>
<comment type="caution">
    <text evidence="10">The sequence shown here is derived from an EMBL/GenBank/DDBJ whole genome shotgun (WGS) entry which is preliminary data.</text>
</comment>
<keyword evidence="4" id="KW-1003">Cell membrane</keyword>
<evidence type="ECO:0000256" key="6">
    <source>
        <dbReference type="ARBA" id="ARBA00022989"/>
    </source>
</evidence>
<keyword evidence="3 8" id="KW-0813">Transport</keyword>
<dbReference type="PROSITE" id="PS50850">
    <property type="entry name" value="MFS"/>
    <property type="match status" value="1"/>
</dbReference>
<reference evidence="10 13" key="1">
    <citation type="submission" date="2018-01" db="EMBL/GenBank/DDBJ databases">
        <title>Whole genome sequencing of Histamine producing bacteria.</title>
        <authorList>
            <person name="Butler K."/>
        </authorList>
    </citation>
    <scope>NUCLEOTIDE SEQUENCE [LARGE SCALE GENOMIC DNA]</scope>
    <source>
        <strain evidence="11 12">ATCC 51761</strain>
        <strain evidence="10 13">NCIMB 13481</strain>
    </source>
</reference>
<comment type="caution">
    <text evidence="8">Lacks conserved residue(s) required for the propagation of feature annotation.</text>
</comment>
<organism evidence="10 13">
    <name type="scientific">Photobacterium iliopiscarium</name>
    <dbReference type="NCBI Taxonomy" id="56192"/>
    <lineage>
        <taxon>Bacteria</taxon>
        <taxon>Pseudomonadati</taxon>
        <taxon>Pseudomonadota</taxon>
        <taxon>Gammaproteobacteria</taxon>
        <taxon>Vibrionales</taxon>
        <taxon>Vibrionaceae</taxon>
        <taxon>Photobacterium</taxon>
    </lineage>
</organism>
<sequence length="404" mass="43280">MVVIKQSSASNMSKLLLLLIILVAVGQMTQTMYVPAIPEMATFFTIKSAYLQAVMAVYLIPYGLSQFIYGPLSDRIGRRPVIISGMVIFLIGTFGTLLSSNFHWFLLATFIQGCGTGCSGAMCRTVPRDSYDGDDLHQANSLISMGVILSPLIAPVLGGYLSKHFGWESVYAFLLVFGAVVTIAMMKYFSETLPPEKRHAERVLVSYRYVLSNRRFQGYVICLIATFAGIAVFEASAGVLLGSVLKLDPITVSWLFILPLPGYLGGAWLSGRLVRRLGIDRVLVVGMIALVLGAVTIIIPGFAGLVTIKSLIGGAFLYFVGTGMLCPVATTAAVQPFPNHAGTAGAVLGGLQNVGAGAATLAASFMSAQSQFSLGAVMSVMAIIVIMSLWWIRYSKQDTTILAR</sequence>
<dbReference type="AlphaFoldDB" id="A0A0D8PWX2"/>
<feature type="transmembrane region" description="Helical" evidence="8">
    <location>
        <begin position="170"/>
        <end position="189"/>
    </location>
</feature>
<dbReference type="PANTHER" id="PTHR23502:SF32">
    <property type="entry name" value="MULTIDRUG RESISTANCE PROTEIN D"/>
    <property type="match status" value="1"/>
</dbReference>
<dbReference type="EMBL" id="PYOP01000005">
    <property type="protein sequence ID" value="PSW98924.1"/>
    <property type="molecule type" value="Genomic_DNA"/>
</dbReference>
<dbReference type="GO" id="GO:0042910">
    <property type="term" value="F:xenobiotic transmembrane transporter activity"/>
    <property type="evidence" value="ECO:0007669"/>
    <property type="project" value="InterPro"/>
</dbReference>
<feature type="transmembrane region" description="Helical" evidence="8">
    <location>
        <begin position="251"/>
        <end position="270"/>
    </location>
</feature>
<keyword evidence="5 8" id="KW-0812">Transmembrane</keyword>
<dbReference type="InterPro" id="IPR036259">
    <property type="entry name" value="MFS_trans_sf"/>
</dbReference>
<dbReference type="GO" id="GO:1990961">
    <property type="term" value="P:xenobiotic detoxification by transmembrane export across the plasma membrane"/>
    <property type="evidence" value="ECO:0007669"/>
    <property type="project" value="InterPro"/>
</dbReference>
<name>A0A0D8PWX2_9GAMM</name>
<comment type="subcellular location">
    <subcellularLocation>
        <location evidence="8">Cell inner membrane</location>
        <topology evidence="8">Multi-pass membrane protein</topology>
    </subcellularLocation>
    <subcellularLocation>
        <location evidence="1">Cell membrane</location>
        <topology evidence="1">Multi-pass membrane protein</topology>
    </subcellularLocation>
</comment>
<evidence type="ECO:0000313" key="11">
    <source>
        <dbReference type="EMBL" id="PSW98924.1"/>
    </source>
</evidence>
<proteinExistence type="inferred from homology"/>
<feature type="transmembrane region" description="Helical" evidence="8">
    <location>
        <begin position="139"/>
        <end position="158"/>
    </location>
</feature>
<feature type="transmembrane region" description="Helical" evidence="8">
    <location>
        <begin position="104"/>
        <end position="127"/>
    </location>
</feature>
<evidence type="ECO:0000256" key="2">
    <source>
        <dbReference type="ARBA" id="ARBA00006236"/>
    </source>
</evidence>
<keyword evidence="7 8" id="KW-0472">Membrane</keyword>
<dbReference type="CDD" id="cd17320">
    <property type="entry name" value="MFS_MdfA_MDR_like"/>
    <property type="match status" value="1"/>
</dbReference>
<dbReference type="InterPro" id="IPR004812">
    <property type="entry name" value="Efflux_drug-R_Bcr/CmlA"/>
</dbReference>
<evidence type="ECO:0000256" key="5">
    <source>
        <dbReference type="ARBA" id="ARBA00022692"/>
    </source>
</evidence>
<dbReference type="NCBIfam" id="NF008654">
    <property type="entry name" value="PRK11652.1"/>
    <property type="match status" value="1"/>
</dbReference>
<dbReference type="InterPro" id="IPR011701">
    <property type="entry name" value="MFS"/>
</dbReference>
<gene>
    <name evidence="10" type="ORF">C9I88_05840</name>
    <name evidence="11" type="ORF">C9J52_04410</name>
</gene>
<feature type="transmembrane region" description="Helical" evidence="8">
    <location>
        <begin position="372"/>
        <end position="392"/>
    </location>
</feature>
<feature type="transmembrane region" description="Helical" evidence="8">
    <location>
        <begin position="50"/>
        <end position="69"/>
    </location>
</feature>
<comment type="similarity">
    <text evidence="2 8">Belongs to the major facilitator superfamily. Bcr/CmlA family.</text>
</comment>
<keyword evidence="12" id="KW-1185">Reference proteome</keyword>
<dbReference type="InterPro" id="IPR020846">
    <property type="entry name" value="MFS_dom"/>
</dbReference>
<evidence type="ECO:0000313" key="12">
    <source>
        <dbReference type="Proteomes" id="UP000241190"/>
    </source>
</evidence>
<evidence type="ECO:0000256" key="4">
    <source>
        <dbReference type="ARBA" id="ARBA00022475"/>
    </source>
</evidence>
<dbReference type="Proteomes" id="UP000241190">
    <property type="component" value="Unassembled WGS sequence"/>
</dbReference>
<dbReference type="NCBIfam" id="TIGR00710">
    <property type="entry name" value="efflux_Bcr_CflA"/>
    <property type="match status" value="1"/>
</dbReference>
<feature type="domain" description="Major facilitator superfamily (MFS) profile" evidence="9">
    <location>
        <begin position="15"/>
        <end position="400"/>
    </location>
</feature>
<dbReference type="EMBL" id="PYLW01000004">
    <property type="protein sequence ID" value="PSV98187.1"/>
    <property type="molecule type" value="Genomic_DNA"/>
</dbReference>
<dbReference type="SUPFAM" id="SSF103473">
    <property type="entry name" value="MFS general substrate transporter"/>
    <property type="match status" value="1"/>
</dbReference>
<feature type="transmembrane region" description="Helical" evidence="8">
    <location>
        <begin position="218"/>
        <end position="245"/>
    </location>
</feature>
<protein>
    <recommendedName>
        <fullName evidence="8">Bcr/CflA family efflux transporter</fullName>
    </recommendedName>
</protein>
<dbReference type="Pfam" id="PF07690">
    <property type="entry name" value="MFS_1"/>
    <property type="match status" value="1"/>
</dbReference>
<feature type="transmembrane region" description="Helical" evidence="8">
    <location>
        <begin position="282"/>
        <end position="303"/>
    </location>
</feature>
<evidence type="ECO:0000256" key="8">
    <source>
        <dbReference type="RuleBase" id="RU365088"/>
    </source>
</evidence>
<evidence type="ECO:0000256" key="1">
    <source>
        <dbReference type="ARBA" id="ARBA00004651"/>
    </source>
</evidence>
<feature type="transmembrane region" description="Helical" evidence="8">
    <location>
        <begin position="315"/>
        <end position="334"/>
    </location>
</feature>
<feature type="transmembrane region" description="Helical" evidence="8">
    <location>
        <begin position="81"/>
        <end position="98"/>
    </location>
</feature>
<feature type="transmembrane region" description="Helical" evidence="8">
    <location>
        <begin position="346"/>
        <end position="366"/>
    </location>
</feature>
<keyword evidence="8" id="KW-0997">Cell inner membrane</keyword>
<dbReference type="Proteomes" id="UP000241954">
    <property type="component" value="Unassembled WGS sequence"/>
</dbReference>
<dbReference type="PANTHER" id="PTHR23502">
    <property type="entry name" value="MAJOR FACILITATOR SUPERFAMILY"/>
    <property type="match status" value="1"/>
</dbReference>
<dbReference type="GO" id="GO:0005886">
    <property type="term" value="C:plasma membrane"/>
    <property type="evidence" value="ECO:0007669"/>
    <property type="project" value="UniProtKB-SubCell"/>
</dbReference>
<evidence type="ECO:0000313" key="13">
    <source>
        <dbReference type="Proteomes" id="UP000241954"/>
    </source>
</evidence>
<accession>A0A0D8PWX2</accession>
<evidence type="ECO:0000259" key="9">
    <source>
        <dbReference type="PROSITE" id="PS50850"/>
    </source>
</evidence>
<evidence type="ECO:0000256" key="3">
    <source>
        <dbReference type="ARBA" id="ARBA00022448"/>
    </source>
</evidence>